<dbReference type="InterPro" id="IPR005299">
    <property type="entry name" value="MeTrfase_7"/>
</dbReference>
<accession>A0A6A6MKV4</accession>
<evidence type="ECO:0000256" key="1">
    <source>
        <dbReference type="ARBA" id="ARBA00022603"/>
    </source>
</evidence>
<dbReference type="GO" id="GO:0046872">
    <property type="term" value="F:metal ion binding"/>
    <property type="evidence" value="ECO:0007669"/>
    <property type="project" value="UniProtKB-KW"/>
</dbReference>
<organism evidence="6 7">
    <name type="scientific">Hevea brasiliensis</name>
    <name type="common">Para rubber tree</name>
    <name type="synonym">Siphonia brasiliensis</name>
    <dbReference type="NCBI Taxonomy" id="3981"/>
    <lineage>
        <taxon>Eukaryota</taxon>
        <taxon>Viridiplantae</taxon>
        <taxon>Streptophyta</taxon>
        <taxon>Embryophyta</taxon>
        <taxon>Tracheophyta</taxon>
        <taxon>Spermatophyta</taxon>
        <taxon>Magnoliopsida</taxon>
        <taxon>eudicotyledons</taxon>
        <taxon>Gunneridae</taxon>
        <taxon>Pentapetalae</taxon>
        <taxon>rosids</taxon>
        <taxon>fabids</taxon>
        <taxon>Malpighiales</taxon>
        <taxon>Euphorbiaceae</taxon>
        <taxon>Crotonoideae</taxon>
        <taxon>Micrandreae</taxon>
        <taxon>Hevea</taxon>
    </lineage>
</organism>
<evidence type="ECO:0000256" key="3">
    <source>
        <dbReference type="ARBA" id="ARBA00022723"/>
    </source>
</evidence>
<gene>
    <name evidence="6" type="ORF">GH714_040040</name>
</gene>
<evidence type="ECO:0000256" key="2">
    <source>
        <dbReference type="ARBA" id="ARBA00022679"/>
    </source>
</evidence>
<keyword evidence="5" id="KW-1133">Transmembrane helix</keyword>
<dbReference type="SUPFAM" id="SSF53335">
    <property type="entry name" value="S-adenosyl-L-methionine-dependent methyltransferases"/>
    <property type="match status" value="1"/>
</dbReference>
<dbReference type="GO" id="GO:0008168">
    <property type="term" value="F:methyltransferase activity"/>
    <property type="evidence" value="ECO:0007669"/>
    <property type="project" value="UniProtKB-KW"/>
</dbReference>
<name>A0A6A6MKV4_HEVBR</name>
<keyword evidence="7" id="KW-1185">Reference proteome</keyword>
<keyword evidence="5" id="KW-0812">Transmembrane</keyword>
<dbReference type="AlphaFoldDB" id="A0A6A6MKV4"/>
<dbReference type="Proteomes" id="UP000467840">
    <property type="component" value="Chromosome 14"/>
</dbReference>
<evidence type="ECO:0000313" key="7">
    <source>
        <dbReference type="Proteomes" id="UP000467840"/>
    </source>
</evidence>
<keyword evidence="2" id="KW-0808">Transferase</keyword>
<evidence type="ECO:0008006" key="8">
    <source>
        <dbReference type="Google" id="ProtNLM"/>
    </source>
</evidence>
<sequence length="166" mass="18539">MDTFLNARARELVAGGLLTIILVGLPADGILFSQTATGVAYDLLSSCLVDLANKEKVEAFNLPLNYPSIKDMEALLGRSESFSIERLETISNHAKQKPTVQFAVSTIRAFIVEQIKEHFGGKIVYSVFECFTRKLTENFPFAKDQKNPQHIDLFILLKRNNSCNTV</sequence>
<evidence type="ECO:0000256" key="4">
    <source>
        <dbReference type="ARBA" id="ARBA00022842"/>
    </source>
</evidence>
<reference evidence="6 7" key="1">
    <citation type="journal article" date="2020" name="Mol. Plant">
        <title>The Chromosome-Based Rubber Tree Genome Provides New Insights into Spurge Genome Evolution and Rubber Biosynthesis.</title>
        <authorList>
            <person name="Liu J."/>
            <person name="Shi C."/>
            <person name="Shi C.C."/>
            <person name="Li W."/>
            <person name="Zhang Q.J."/>
            <person name="Zhang Y."/>
            <person name="Li K."/>
            <person name="Lu H.F."/>
            <person name="Shi C."/>
            <person name="Zhu S.T."/>
            <person name="Xiao Z.Y."/>
            <person name="Nan H."/>
            <person name="Yue Y."/>
            <person name="Zhu X.G."/>
            <person name="Wu Y."/>
            <person name="Hong X.N."/>
            <person name="Fan G.Y."/>
            <person name="Tong Y."/>
            <person name="Zhang D."/>
            <person name="Mao C.L."/>
            <person name="Liu Y.L."/>
            <person name="Hao S.J."/>
            <person name="Liu W.Q."/>
            <person name="Lv M.Q."/>
            <person name="Zhang H.B."/>
            <person name="Liu Y."/>
            <person name="Hu-Tang G.R."/>
            <person name="Wang J.P."/>
            <person name="Wang J.H."/>
            <person name="Sun Y.H."/>
            <person name="Ni S.B."/>
            <person name="Chen W.B."/>
            <person name="Zhang X.C."/>
            <person name="Jiao Y.N."/>
            <person name="Eichler E.E."/>
            <person name="Li G.H."/>
            <person name="Liu X."/>
            <person name="Gao L.Z."/>
        </authorList>
    </citation>
    <scope>NUCLEOTIDE SEQUENCE [LARGE SCALE GENOMIC DNA]</scope>
    <source>
        <strain evidence="7">cv. GT1</strain>
        <tissue evidence="6">Leaf</tissue>
    </source>
</reference>
<feature type="transmembrane region" description="Helical" evidence="5">
    <location>
        <begin position="12"/>
        <end position="32"/>
    </location>
</feature>
<dbReference type="InterPro" id="IPR029063">
    <property type="entry name" value="SAM-dependent_MTases_sf"/>
</dbReference>
<dbReference type="Gene3D" id="3.40.50.150">
    <property type="entry name" value="Vaccinia Virus protein VP39"/>
    <property type="match status" value="1"/>
</dbReference>
<dbReference type="Pfam" id="PF03492">
    <property type="entry name" value="Methyltransf_7"/>
    <property type="match status" value="1"/>
</dbReference>
<evidence type="ECO:0000313" key="6">
    <source>
        <dbReference type="EMBL" id="KAF2312786.1"/>
    </source>
</evidence>
<keyword evidence="3" id="KW-0479">Metal-binding</keyword>
<dbReference type="Gene3D" id="1.10.1200.270">
    <property type="entry name" value="Methyltransferase, alpha-helical capping domain"/>
    <property type="match status" value="1"/>
</dbReference>
<keyword evidence="1" id="KW-0489">Methyltransferase</keyword>
<protein>
    <recommendedName>
        <fullName evidence="8">SAM dependent carboxyl methyltransferase</fullName>
    </recommendedName>
</protein>
<dbReference type="GO" id="GO:0032259">
    <property type="term" value="P:methylation"/>
    <property type="evidence" value="ECO:0007669"/>
    <property type="project" value="UniProtKB-KW"/>
</dbReference>
<keyword evidence="4" id="KW-0460">Magnesium</keyword>
<dbReference type="EMBL" id="JAAGAX010000006">
    <property type="protein sequence ID" value="KAF2312786.1"/>
    <property type="molecule type" value="Genomic_DNA"/>
</dbReference>
<proteinExistence type="predicted"/>
<dbReference type="InterPro" id="IPR042086">
    <property type="entry name" value="MeTrfase_capping"/>
</dbReference>
<keyword evidence="5" id="KW-0472">Membrane</keyword>
<evidence type="ECO:0000256" key="5">
    <source>
        <dbReference type="SAM" id="Phobius"/>
    </source>
</evidence>
<comment type="caution">
    <text evidence="6">The sequence shown here is derived from an EMBL/GenBank/DDBJ whole genome shotgun (WGS) entry which is preliminary data.</text>
</comment>
<dbReference type="PANTHER" id="PTHR31009">
    <property type="entry name" value="S-ADENOSYL-L-METHIONINE:CARBOXYL METHYLTRANSFERASE FAMILY PROTEIN"/>
    <property type="match status" value="1"/>
</dbReference>